<name>L1MG79_9CORY</name>
<keyword evidence="3" id="KW-1185">Reference proteome</keyword>
<comment type="caution">
    <text evidence="2">The sequence shown here is derived from an EMBL/GenBank/DDBJ whole genome shotgun (WGS) entry which is preliminary data.</text>
</comment>
<gene>
    <name evidence="2" type="ORF">HMPREF9997_01616</name>
</gene>
<dbReference type="EMBL" id="AMEM01000019">
    <property type="protein sequence ID" value="EKX89921.1"/>
    <property type="molecule type" value="Genomic_DNA"/>
</dbReference>
<dbReference type="HOGENOM" id="CLU_099006_0_0_11"/>
<sequence length="236" mass="26435">MEHIHAATTRWFDVGDAHWTTHKPYSISPLAERHGEYGFQLGLLVDELSDILLDRLNDDPTLRLGEHHTSVSTADMTHYESWDDLAHWHGTTQWDIALLTPTTHRSGSRNSPLPNIPAILRGLSQHWERWSDVQDVDFRDLLHDLGRAVWASDLNLSSTTVDFHRQIISGCIGEPHLRCDDRTLAPIADKLLRLAPYSGIGSFTLKGCGVCEVSPVSPVNAKSGRSRPTRSAPARR</sequence>
<dbReference type="STRING" id="1035195.HMPREF9997_01616"/>
<accession>L1MG79</accession>
<dbReference type="Pfam" id="PF10040">
    <property type="entry name" value="CRISPR_Cas6"/>
    <property type="match status" value="1"/>
</dbReference>
<reference evidence="2 3" key="1">
    <citation type="submission" date="2012-05" db="EMBL/GenBank/DDBJ databases">
        <authorList>
            <person name="Weinstock G."/>
            <person name="Sodergren E."/>
            <person name="Lobos E.A."/>
            <person name="Fulton L."/>
            <person name="Fulton R."/>
            <person name="Courtney L."/>
            <person name="Fronick C."/>
            <person name="O'Laughlin M."/>
            <person name="Godfrey J."/>
            <person name="Wilson R.M."/>
            <person name="Miner T."/>
            <person name="Farmer C."/>
            <person name="Delehaunty K."/>
            <person name="Cordes M."/>
            <person name="Minx P."/>
            <person name="Tomlinson C."/>
            <person name="Chen J."/>
            <person name="Wollam A."/>
            <person name="Pepin K.H."/>
            <person name="Bhonagiri V."/>
            <person name="Zhang X."/>
            <person name="Suruliraj S."/>
            <person name="Warren W."/>
            <person name="Mitreva M."/>
            <person name="Mardis E.R."/>
            <person name="Wilson R.K."/>
        </authorList>
    </citation>
    <scope>NUCLEOTIDE SEQUENCE [LARGE SCALE GENOMIC DNA]</scope>
    <source>
        <strain evidence="2 3">F0235</strain>
    </source>
</reference>
<evidence type="ECO:0000313" key="2">
    <source>
        <dbReference type="EMBL" id="EKX89921.1"/>
    </source>
</evidence>
<dbReference type="AlphaFoldDB" id="L1MG79"/>
<dbReference type="Proteomes" id="UP000010445">
    <property type="component" value="Unassembled WGS sequence"/>
</dbReference>
<feature type="domain" description="CRISPR-associated protein Cas6 C-terminal" evidence="1">
    <location>
        <begin position="97"/>
        <end position="209"/>
    </location>
</feature>
<dbReference type="InterPro" id="IPR019267">
    <property type="entry name" value="CRISPR-assoc_Cas6_C"/>
</dbReference>
<dbReference type="Gene3D" id="3.30.70.1900">
    <property type="match status" value="1"/>
</dbReference>
<evidence type="ECO:0000259" key="1">
    <source>
        <dbReference type="Pfam" id="PF10040"/>
    </source>
</evidence>
<dbReference type="CDD" id="cd21141">
    <property type="entry name" value="Cas6_III-like"/>
    <property type="match status" value="1"/>
</dbReference>
<dbReference type="PATRIC" id="fig|1035195.3.peg.1457"/>
<protein>
    <recommendedName>
        <fullName evidence="1">CRISPR-associated protein Cas6 C-terminal domain-containing protein</fullName>
    </recommendedName>
</protein>
<organism evidence="2 3">
    <name type="scientific">Corynebacterium durum F0235</name>
    <dbReference type="NCBI Taxonomy" id="1035195"/>
    <lineage>
        <taxon>Bacteria</taxon>
        <taxon>Bacillati</taxon>
        <taxon>Actinomycetota</taxon>
        <taxon>Actinomycetes</taxon>
        <taxon>Mycobacteriales</taxon>
        <taxon>Corynebacteriaceae</taxon>
        <taxon>Corynebacterium</taxon>
    </lineage>
</organism>
<proteinExistence type="predicted"/>
<dbReference type="eggNOG" id="COG5551">
    <property type="taxonomic scope" value="Bacteria"/>
</dbReference>
<evidence type="ECO:0000313" key="3">
    <source>
        <dbReference type="Proteomes" id="UP000010445"/>
    </source>
</evidence>